<comment type="caution">
    <text evidence="12">The sequence shown here is derived from an EMBL/GenBank/DDBJ whole genome shotgun (WGS) entry which is preliminary data.</text>
</comment>
<comment type="subcellular location">
    <subcellularLocation>
        <location evidence="1">Bacterial flagellum basal body</location>
    </subcellularLocation>
    <subcellularLocation>
        <location evidence="2 7">Secreted</location>
    </subcellularLocation>
</comment>
<dbReference type="Pfam" id="PF22638">
    <property type="entry name" value="FlgK_D1"/>
    <property type="match status" value="1"/>
</dbReference>
<dbReference type="RefSeq" id="WP_248665170.1">
    <property type="nucleotide sequence ID" value="NZ_JALPRX010000006.1"/>
</dbReference>
<evidence type="ECO:0000259" key="10">
    <source>
        <dbReference type="Pfam" id="PF06429"/>
    </source>
</evidence>
<reference evidence="12" key="1">
    <citation type="submission" date="2022-04" db="EMBL/GenBank/DDBJ databases">
        <title>Roseomonas acroporae sp. nov., isolated from coral Acropora digitifera.</title>
        <authorList>
            <person name="Sun H."/>
        </authorList>
    </citation>
    <scope>NUCLEOTIDE SEQUENCE</scope>
    <source>
        <strain evidence="12">NAR14</strain>
    </source>
</reference>
<evidence type="ECO:0000313" key="12">
    <source>
        <dbReference type="EMBL" id="MCK8783047.1"/>
    </source>
</evidence>
<dbReference type="GO" id="GO:0009425">
    <property type="term" value="C:bacterial-type flagellum basal body"/>
    <property type="evidence" value="ECO:0007669"/>
    <property type="project" value="UniProtKB-SubCell"/>
</dbReference>
<evidence type="ECO:0000256" key="2">
    <source>
        <dbReference type="ARBA" id="ARBA00004613"/>
    </source>
</evidence>
<evidence type="ECO:0000256" key="1">
    <source>
        <dbReference type="ARBA" id="ARBA00004117"/>
    </source>
</evidence>
<accession>A0A9X1Y6M8</accession>
<dbReference type="SUPFAM" id="SSF64518">
    <property type="entry name" value="Phase 1 flagellin"/>
    <property type="match status" value="1"/>
</dbReference>
<evidence type="ECO:0000256" key="3">
    <source>
        <dbReference type="ARBA" id="ARBA00009677"/>
    </source>
</evidence>
<proteinExistence type="inferred from homology"/>
<evidence type="ECO:0000256" key="7">
    <source>
        <dbReference type="RuleBase" id="RU362065"/>
    </source>
</evidence>
<protein>
    <recommendedName>
        <fullName evidence="4 7">Flagellar hook-associated protein 1</fullName>
        <shortName evidence="7">HAP1</shortName>
    </recommendedName>
</protein>
<dbReference type="PRINTS" id="PR01005">
    <property type="entry name" value="FLGHOOKAP1"/>
</dbReference>
<keyword evidence="12" id="KW-0969">Cilium</keyword>
<evidence type="ECO:0000256" key="5">
    <source>
        <dbReference type="ARBA" id="ARBA00022525"/>
    </source>
</evidence>
<keyword evidence="13" id="KW-1185">Reference proteome</keyword>
<dbReference type="AlphaFoldDB" id="A0A9X1Y6M8"/>
<dbReference type="InterPro" id="IPR010930">
    <property type="entry name" value="Flg_bb/hook_C_dom"/>
</dbReference>
<keyword evidence="12" id="KW-0282">Flagellum</keyword>
<keyword evidence="12" id="KW-0966">Cell projection</keyword>
<dbReference type="GO" id="GO:0009424">
    <property type="term" value="C:bacterial-type flagellum hook"/>
    <property type="evidence" value="ECO:0007669"/>
    <property type="project" value="UniProtKB-UniRule"/>
</dbReference>
<gene>
    <name evidence="7 12" type="primary">flgK</name>
    <name evidence="12" type="ORF">M0638_01460</name>
</gene>
<evidence type="ECO:0000256" key="4">
    <source>
        <dbReference type="ARBA" id="ARBA00016244"/>
    </source>
</evidence>
<feature type="region of interest" description="Disordered" evidence="8">
    <location>
        <begin position="445"/>
        <end position="474"/>
    </location>
</feature>
<evidence type="ECO:0000256" key="6">
    <source>
        <dbReference type="ARBA" id="ARBA00023143"/>
    </source>
</evidence>
<feature type="domain" description="Flagellar basal body rod protein N-terminal" evidence="9">
    <location>
        <begin position="8"/>
        <end position="36"/>
    </location>
</feature>
<evidence type="ECO:0000256" key="8">
    <source>
        <dbReference type="SAM" id="MobiDB-lite"/>
    </source>
</evidence>
<feature type="domain" description="Flagellar basal-body/hook protein C-terminal" evidence="10">
    <location>
        <begin position="468"/>
        <end position="506"/>
    </location>
</feature>
<evidence type="ECO:0000259" key="11">
    <source>
        <dbReference type="Pfam" id="PF22638"/>
    </source>
</evidence>
<comment type="similarity">
    <text evidence="3 7">Belongs to the flagella basal body rod proteins family.</text>
</comment>
<dbReference type="PANTHER" id="PTHR30033">
    <property type="entry name" value="FLAGELLAR HOOK-ASSOCIATED PROTEIN 1"/>
    <property type="match status" value="1"/>
</dbReference>
<dbReference type="GO" id="GO:0005198">
    <property type="term" value="F:structural molecule activity"/>
    <property type="evidence" value="ECO:0007669"/>
    <property type="project" value="UniProtKB-UniRule"/>
</dbReference>
<dbReference type="EMBL" id="JALPRX010000006">
    <property type="protein sequence ID" value="MCK8783047.1"/>
    <property type="molecule type" value="Genomic_DNA"/>
</dbReference>
<feature type="domain" description="Flagellar hook-associated protein FlgK helical" evidence="11">
    <location>
        <begin position="101"/>
        <end position="311"/>
    </location>
</feature>
<sequence length="510" mass="51588">MSLNAALSIAQSGLSYVQRALVQTSNNVANADVAGYSRKQVAAQTMVAGSLGSGVRTGVATRDVDDALKTQLDAQSAGVAAATVRERLLTGVEAAHGTTGGGNSLGSLVSALRNSFSALAASPSDQTLQSGVVQAAQDFVDRVHTVSDALDSARQQAQDGIVTEVEAINRGLNGIAKLTRQIQTAQSGGASTAELEDQRDQAISALSEAIEVKAVRAEDGGITLIGRNGLVLPLQETGDALATGSASAASGTYHGSGGTLPGVTLGGVDITGNLRGGRLAEYVSLRDTVLPQYQSELDLVAANTAYRFGQQGLNLFGASDGAGGVTVPDVTQPYPAGGQGGFAATIAVNPAVREKPSLVRDGTQATSGVAAGFTPNPDGGPAGFTALIDRVLDSTFGTTMAAGVTWPPIATAGLGGDGSLHSGFTASGTLEGYAAQLTTTQTASRADASAAKESATTQRDDLQGRVSTRSGVDSDEEMATMVQLQNAYAANARVMTTVQSMWDALLAAVR</sequence>
<evidence type="ECO:0000313" key="13">
    <source>
        <dbReference type="Proteomes" id="UP001139516"/>
    </source>
</evidence>
<dbReference type="InterPro" id="IPR001444">
    <property type="entry name" value="Flag_bb_rod_N"/>
</dbReference>
<dbReference type="NCBIfam" id="TIGR02492">
    <property type="entry name" value="flgK_ends"/>
    <property type="match status" value="1"/>
</dbReference>
<dbReference type="GO" id="GO:0044780">
    <property type="term" value="P:bacterial-type flagellum assembly"/>
    <property type="evidence" value="ECO:0007669"/>
    <property type="project" value="InterPro"/>
</dbReference>
<dbReference type="Pfam" id="PF06429">
    <property type="entry name" value="Flg_bbr_C"/>
    <property type="match status" value="1"/>
</dbReference>
<name>A0A9X1Y6M8_9PROT</name>
<evidence type="ECO:0000259" key="9">
    <source>
        <dbReference type="Pfam" id="PF00460"/>
    </source>
</evidence>
<keyword evidence="5 7" id="KW-0964">Secreted</keyword>
<dbReference type="PANTHER" id="PTHR30033:SF1">
    <property type="entry name" value="FLAGELLAR HOOK-ASSOCIATED PROTEIN 1"/>
    <property type="match status" value="1"/>
</dbReference>
<dbReference type="InterPro" id="IPR053927">
    <property type="entry name" value="FlgK_helical"/>
</dbReference>
<dbReference type="Pfam" id="PF00460">
    <property type="entry name" value="Flg_bb_rod"/>
    <property type="match status" value="1"/>
</dbReference>
<keyword evidence="6 7" id="KW-0975">Bacterial flagellum</keyword>
<organism evidence="12 13">
    <name type="scientific">Roseomonas acroporae</name>
    <dbReference type="NCBI Taxonomy" id="2937791"/>
    <lineage>
        <taxon>Bacteria</taxon>
        <taxon>Pseudomonadati</taxon>
        <taxon>Pseudomonadota</taxon>
        <taxon>Alphaproteobacteria</taxon>
        <taxon>Acetobacterales</taxon>
        <taxon>Roseomonadaceae</taxon>
        <taxon>Roseomonas</taxon>
    </lineage>
</organism>
<dbReference type="InterPro" id="IPR002371">
    <property type="entry name" value="FlgK"/>
</dbReference>
<dbReference type="GO" id="GO:0005576">
    <property type="term" value="C:extracellular region"/>
    <property type="evidence" value="ECO:0007669"/>
    <property type="project" value="UniProtKB-SubCell"/>
</dbReference>
<dbReference type="Proteomes" id="UP001139516">
    <property type="component" value="Unassembled WGS sequence"/>
</dbReference>